<comment type="caution">
    <text evidence="4">The sequence shown here is derived from an EMBL/GenBank/DDBJ whole genome shotgun (WGS) entry which is preliminary data.</text>
</comment>
<evidence type="ECO:0000259" key="3">
    <source>
        <dbReference type="Pfam" id="PF08308"/>
    </source>
</evidence>
<reference evidence="4 5" key="1">
    <citation type="submission" date="2018-12" db="EMBL/GenBank/DDBJ databases">
        <title>Hymenobacter gummosus sp. nov., isolated from a spring.</title>
        <authorList>
            <person name="Nie L."/>
        </authorList>
    </citation>
    <scope>NUCLEOTIDE SEQUENCE [LARGE SCALE GENOMIC DNA]</scope>
    <source>
        <strain evidence="4 5">KCTC 52166</strain>
    </source>
</reference>
<dbReference type="Proteomes" id="UP000282184">
    <property type="component" value="Unassembled WGS sequence"/>
</dbReference>
<gene>
    <name evidence="4" type="ORF">EJV47_26005</name>
</gene>
<proteinExistence type="predicted"/>
<feature type="signal peptide" evidence="2">
    <location>
        <begin position="1"/>
        <end position="22"/>
    </location>
</feature>
<keyword evidence="1" id="KW-0812">Transmembrane</keyword>
<dbReference type="OrthoDB" id="1442048at2"/>
<evidence type="ECO:0000313" key="5">
    <source>
        <dbReference type="Proteomes" id="UP000282184"/>
    </source>
</evidence>
<dbReference type="RefSeq" id="WP_126696140.1">
    <property type="nucleotide sequence ID" value="NZ_RXOF01000021.1"/>
</dbReference>
<keyword evidence="1" id="KW-0472">Membrane</keyword>
<keyword evidence="1" id="KW-1133">Transmembrane helix</keyword>
<keyword evidence="5" id="KW-1185">Reference proteome</keyword>
<feature type="transmembrane region" description="Helical" evidence="1">
    <location>
        <begin position="84"/>
        <end position="101"/>
    </location>
</feature>
<name>A0A431TVG4_9BACT</name>
<evidence type="ECO:0000256" key="2">
    <source>
        <dbReference type="SAM" id="SignalP"/>
    </source>
</evidence>
<dbReference type="EMBL" id="RXOF01000021">
    <property type="protein sequence ID" value="RTQ45327.1"/>
    <property type="molecule type" value="Genomic_DNA"/>
</dbReference>
<protein>
    <submittedName>
        <fullName evidence="4">PEGA domain-containing protein</fullName>
    </submittedName>
</protein>
<organism evidence="4 5">
    <name type="scientific">Hymenobacter gummosus</name>
    <dbReference type="NCBI Taxonomy" id="1776032"/>
    <lineage>
        <taxon>Bacteria</taxon>
        <taxon>Pseudomonadati</taxon>
        <taxon>Bacteroidota</taxon>
        <taxon>Cytophagia</taxon>
        <taxon>Cytophagales</taxon>
        <taxon>Hymenobacteraceae</taxon>
        <taxon>Hymenobacter</taxon>
    </lineage>
</organism>
<dbReference type="AlphaFoldDB" id="A0A431TVG4"/>
<keyword evidence="2" id="KW-0732">Signal</keyword>
<dbReference type="Pfam" id="PF08308">
    <property type="entry name" value="PEGA"/>
    <property type="match status" value="1"/>
</dbReference>
<dbReference type="InterPro" id="IPR013229">
    <property type="entry name" value="PEGA"/>
</dbReference>
<sequence>MRKFATPLLLLLTGSTLLSSCASTTVIQSNPGGARVFLNDEPVRVTPYRHTDTEIVGTTTTVRLEKEGYETLNTSFSRDEEVDVGAIIGGIFVTVPFLWVMKYKPTHSYELKPAAGTVPRDSAVAPAAATAAPVAGPKSRAERLREAKQLLDEKILTQAEYEKEKQRILAEKE</sequence>
<dbReference type="PROSITE" id="PS51257">
    <property type="entry name" value="PROKAR_LIPOPROTEIN"/>
    <property type="match status" value="1"/>
</dbReference>
<evidence type="ECO:0000256" key="1">
    <source>
        <dbReference type="SAM" id="Phobius"/>
    </source>
</evidence>
<accession>A0A431TVG4</accession>
<feature type="chain" id="PRO_5019274153" evidence="2">
    <location>
        <begin position="23"/>
        <end position="173"/>
    </location>
</feature>
<evidence type="ECO:0000313" key="4">
    <source>
        <dbReference type="EMBL" id="RTQ45327.1"/>
    </source>
</evidence>
<feature type="domain" description="PEGA" evidence="3">
    <location>
        <begin position="24"/>
        <end position="76"/>
    </location>
</feature>